<dbReference type="Gene3D" id="3.40.630.30">
    <property type="match status" value="1"/>
</dbReference>
<name>A0ABZ1ZWL2_STRNV</name>
<gene>
    <name evidence="2" type="ORF">OG442_04485</name>
</gene>
<evidence type="ECO:0000313" key="2">
    <source>
        <dbReference type="EMBL" id="WUX50857.1"/>
    </source>
</evidence>
<dbReference type="RefSeq" id="WP_329074502.1">
    <property type="nucleotide sequence ID" value="NZ_CP109495.1"/>
</dbReference>
<proteinExistence type="predicted"/>
<dbReference type="InterPro" id="IPR038740">
    <property type="entry name" value="BioF2-like_GNAT_dom"/>
</dbReference>
<keyword evidence="3" id="KW-1185">Reference proteome</keyword>
<feature type="domain" description="BioF2-like acetyltransferase" evidence="1">
    <location>
        <begin position="45"/>
        <end position="183"/>
    </location>
</feature>
<dbReference type="EMBL" id="CP109495">
    <property type="protein sequence ID" value="WUX50857.1"/>
    <property type="molecule type" value="Genomic_DNA"/>
</dbReference>
<dbReference type="Proteomes" id="UP001432209">
    <property type="component" value="Chromosome"/>
</dbReference>
<sequence>MDGDSSLDPLLTTAGFSGVDIDVGWGLTPDGYTGFDDYLTHALKAKRRQNLTRDLRAADRAGVTVRTRDTDSADLDGFVRLARSTAANFGNSDYYRQGLFQDFVLALGDCAQGHELRVGDELIASALTLTDDTRLHYWAVGYAEKATPHFSPFYVAYAHVMRAAWASGRDWVELGRRNPTFKRLYGLQPRTLRAYFKELHPHPGEHRA</sequence>
<accession>A0ABZ1ZWL2</accession>
<evidence type="ECO:0000313" key="3">
    <source>
        <dbReference type="Proteomes" id="UP001432209"/>
    </source>
</evidence>
<dbReference type="InterPro" id="IPR016181">
    <property type="entry name" value="Acyl_CoA_acyltransferase"/>
</dbReference>
<organism evidence="2 3">
    <name type="scientific">Streptomyces niveus</name>
    <name type="common">Streptomyces spheroides</name>
    <dbReference type="NCBI Taxonomy" id="193462"/>
    <lineage>
        <taxon>Bacteria</taxon>
        <taxon>Bacillati</taxon>
        <taxon>Actinomycetota</taxon>
        <taxon>Actinomycetes</taxon>
        <taxon>Kitasatosporales</taxon>
        <taxon>Streptomycetaceae</taxon>
        <taxon>Streptomyces</taxon>
    </lineage>
</organism>
<dbReference type="SUPFAM" id="SSF55729">
    <property type="entry name" value="Acyl-CoA N-acyltransferases (Nat)"/>
    <property type="match status" value="1"/>
</dbReference>
<reference evidence="2" key="1">
    <citation type="submission" date="2022-10" db="EMBL/GenBank/DDBJ databases">
        <title>The complete genomes of actinobacterial strains from the NBC collection.</title>
        <authorList>
            <person name="Joergensen T.S."/>
            <person name="Alvarez Arevalo M."/>
            <person name="Sterndorff E.B."/>
            <person name="Faurdal D."/>
            <person name="Vuksanovic O."/>
            <person name="Mourched A.-S."/>
            <person name="Charusanti P."/>
            <person name="Shaw S."/>
            <person name="Blin K."/>
            <person name="Weber T."/>
        </authorList>
    </citation>
    <scope>NUCLEOTIDE SEQUENCE</scope>
    <source>
        <strain evidence="2">NBC_01432</strain>
    </source>
</reference>
<dbReference type="Pfam" id="PF13480">
    <property type="entry name" value="Acetyltransf_6"/>
    <property type="match status" value="1"/>
</dbReference>
<protein>
    <submittedName>
        <fullName evidence="2">GNAT family N-acetyltransferase</fullName>
    </submittedName>
</protein>
<evidence type="ECO:0000259" key="1">
    <source>
        <dbReference type="Pfam" id="PF13480"/>
    </source>
</evidence>